<dbReference type="PROSITE" id="PS00061">
    <property type="entry name" value="ADH_SHORT"/>
    <property type="match status" value="1"/>
</dbReference>
<dbReference type="GO" id="GO:0016491">
    <property type="term" value="F:oxidoreductase activity"/>
    <property type="evidence" value="ECO:0007669"/>
    <property type="project" value="UniProtKB-KW"/>
</dbReference>
<dbReference type="RefSeq" id="XP_003029821.1">
    <property type="nucleotide sequence ID" value="XM_003029775.1"/>
</dbReference>
<dbReference type="Gene3D" id="3.40.50.720">
    <property type="entry name" value="NAD(P)-binding Rossmann-like Domain"/>
    <property type="match status" value="1"/>
</dbReference>
<sequence length="293" mass="30870">MSNMQASTLFDLTDRVALVTGGGTGIGLMIAQGLAANGAKVYITGRRGHVLTKSAQAFEGKGQLVPLVMDVNDKASILAAKETVSSNDGYLDILVNNAGQDDPGSVWMSDESNVKNKEPEAFGSGLFDEKQEDWSNIFSINGYSCFFVTSAFLGLLAKGAERHGAYSANVINVTSVCASIKVAMNHFGYNSAKAAATHITHMFATELARRKIPVRVNTLAPGLFESEMTAEKLAENGIEGVTLGVQPLPHARVGGANEMAGTALWMASPAGGYLNGQEIMIDGGYTTVNPSRS</sequence>
<name>D8QCF1_SCHCM</name>
<dbReference type="STRING" id="578458.D8QCF1"/>
<dbReference type="OMA" id="ELHICPT"/>
<keyword evidence="5" id="KW-1185">Reference proteome</keyword>
<dbReference type="PRINTS" id="PR00081">
    <property type="entry name" value="GDHRDH"/>
</dbReference>
<dbReference type="AlphaFoldDB" id="D8QCF1"/>
<dbReference type="InterPro" id="IPR036291">
    <property type="entry name" value="NAD(P)-bd_dom_sf"/>
</dbReference>
<proteinExistence type="inferred from homology"/>
<dbReference type="PRINTS" id="PR00080">
    <property type="entry name" value="SDRFAMILY"/>
</dbReference>
<protein>
    <recommendedName>
        <fullName evidence="6">NAD(P)-binding protein</fullName>
    </recommendedName>
</protein>
<dbReference type="HOGENOM" id="CLU_010194_12_1_1"/>
<dbReference type="InterPro" id="IPR002347">
    <property type="entry name" value="SDR_fam"/>
</dbReference>
<dbReference type="GeneID" id="9594173"/>
<dbReference type="eggNOG" id="KOG0725">
    <property type="taxonomic scope" value="Eukaryota"/>
</dbReference>
<evidence type="ECO:0000256" key="2">
    <source>
        <dbReference type="ARBA" id="ARBA00022857"/>
    </source>
</evidence>
<dbReference type="EMBL" id="GL377309">
    <property type="protein sequence ID" value="EFI94918.1"/>
    <property type="molecule type" value="Genomic_DNA"/>
</dbReference>
<dbReference type="SUPFAM" id="SSF51735">
    <property type="entry name" value="NAD(P)-binding Rossmann-fold domains"/>
    <property type="match status" value="1"/>
</dbReference>
<reference evidence="4 5" key="1">
    <citation type="journal article" date="2010" name="Nat. Biotechnol.">
        <title>Genome sequence of the model mushroom Schizophyllum commune.</title>
        <authorList>
            <person name="Ohm R.A."/>
            <person name="de Jong J.F."/>
            <person name="Lugones L.G."/>
            <person name="Aerts A."/>
            <person name="Kothe E."/>
            <person name="Stajich J.E."/>
            <person name="de Vries R.P."/>
            <person name="Record E."/>
            <person name="Levasseur A."/>
            <person name="Baker S.E."/>
            <person name="Bartholomew K.A."/>
            <person name="Coutinho P.M."/>
            <person name="Erdmann S."/>
            <person name="Fowler T.J."/>
            <person name="Gathman A.C."/>
            <person name="Lombard V."/>
            <person name="Henrissat B."/>
            <person name="Knabe N."/>
            <person name="Kuees U."/>
            <person name="Lilly W.W."/>
            <person name="Lindquist E."/>
            <person name="Lucas S."/>
            <person name="Magnuson J.K."/>
            <person name="Piumi F."/>
            <person name="Raudaskoski M."/>
            <person name="Salamov A."/>
            <person name="Schmutz J."/>
            <person name="Schwarze F.W.M.R."/>
            <person name="vanKuyk P.A."/>
            <person name="Horton J.S."/>
            <person name="Grigoriev I.V."/>
            <person name="Woesten H.A.B."/>
        </authorList>
    </citation>
    <scope>NUCLEOTIDE SEQUENCE [LARGE SCALE GENOMIC DNA]</scope>
    <source>
        <strain evidence="5">H4-8 / FGSC 9210</strain>
    </source>
</reference>
<accession>D8QCF1</accession>
<keyword evidence="3" id="KW-0560">Oxidoreductase</keyword>
<evidence type="ECO:0008006" key="6">
    <source>
        <dbReference type="Google" id="ProtNLM"/>
    </source>
</evidence>
<dbReference type="InterPro" id="IPR020904">
    <property type="entry name" value="Sc_DH/Rdtase_CS"/>
</dbReference>
<evidence type="ECO:0000313" key="4">
    <source>
        <dbReference type="EMBL" id="EFI94918.1"/>
    </source>
</evidence>
<dbReference type="OrthoDB" id="3819888at2759"/>
<dbReference type="KEGG" id="scm:SCHCO_02634903"/>
<keyword evidence="2" id="KW-0521">NADP</keyword>
<dbReference type="InParanoid" id="D8QCF1"/>
<dbReference type="InterPro" id="IPR052178">
    <property type="entry name" value="Sec_Metab_Biosynth_SDR"/>
</dbReference>
<evidence type="ECO:0000313" key="5">
    <source>
        <dbReference type="Proteomes" id="UP000007431"/>
    </source>
</evidence>
<dbReference type="PANTHER" id="PTHR43618">
    <property type="entry name" value="7-ALPHA-HYDROXYSTEROID DEHYDROGENASE"/>
    <property type="match status" value="1"/>
</dbReference>
<evidence type="ECO:0000256" key="3">
    <source>
        <dbReference type="ARBA" id="ARBA00023002"/>
    </source>
</evidence>
<dbReference type="Proteomes" id="UP000007431">
    <property type="component" value="Unassembled WGS sequence"/>
</dbReference>
<dbReference type="PANTHER" id="PTHR43618:SF18">
    <property type="entry name" value="SHORT CHAIN DEHYDROGENASE_REDUCTASE FAMILY (AFU_ORTHOLOGUE AFUA_5G12480)"/>
    <property type="match status" value="1"/>
</dbReference>
<organism evidence="5">
    <name type="scientific">Schizophyllum commune (strain H4-8 / FGSC 9210)</name>
    <name type="common">Split gill fungus</name>
    <dbReference type="NCBI Taxonomy" id="578458"/>
    <lineage>
        <taxon>Eukaryota</taxon>
        <taxon>Fungi</taxon>
        <taxon>Dikarya</taxon>
        <taxon>Basidiomycota</taxon>
        <taxon>Agaricomycotina</taxon>
        <taxon>Agaricomycetes</taxon>
        <taxon>Agaricomycetidae</taxon>
        <taxon>Agaricales</taxon>
        <taxon>Schizophyllaceae</taxon>
        <taxon>Schizophyllum</taxon>
    </lineage>
</organism>
<dbReference type="Pfam" id="PF13561">
    <property type="entry name" value="adh_short_C2"/>
    <property type="match status" value="1"/>
</dbReference>
<evidence type="ECO:0000256" key="1">
    <source>
        <dbReference type="ARBA" id="ARBA00006484"/>
    </source>
</evidence>
<dbReference type="VEuPathDB" id="FungiDB:SCHCODRAFT_02634903"/>
<comment type="similarity">
    <text evidence="1">Belongs to the short-chain dehydrogenases/reductases (SDR) family.</text>
</comment>
<gene>
    <name evidence="4" type="ORF">SCHCODRAFT_69650</name>
</gene>